<dbReference type="Pfam" id="PF00521">
    <property type="entry name" value="DNA_topoisoIV"/>
    <property type="match status" value="1"/>
</dbReference>
<comment type="subunit">
    <text evidence="8">Heterotetramer composed of ParC and ParE.</text>
</comment>
<dbReference type="GO" id="GO:0005737">
    <property type="term" value="C:cytoplasm"/>
    <property type="evidence" value="ECO:0007669"/>
    <property type="project" value="UniProtKB-SubCell"/>
</dbReference>
<evidence type="ECO:0000256" key="10">
    <source>
        <dbReference type="PROSITE-ProRule" id="PRU01384"/>
    </source>
</evidence>
<dbReference type="FunFam" id="3.30.1360.40:FF:000002">
    <property type="entry name" value="DNA gyrase subunit A"/>
    <property type="match status" value="1"/>
</dbReference>
<evidence type="ECO:0000256" key="9">
    <source>
        <dbReference type="HAMAP-Rule" id="MF_01897"/>
    </source>
</evidence>
<keyword evidence="7 9" id="KW-0413">Isomerase</keyword>
<dbReference type="Gene3D" id="2.120.10.90">
    <property type="entry name" value="DNA gyrase/topoisomerase IV, subunit A, C-terminal"/>
    <property type="match status" value="1"/>
</dbReference>
<feature type="short sequence motif" description="GyrA-box" evidence="9">
    <location>
        <begin position="521"/>
        <end position="527"/>
    </location>
</feature>
<dbReference type="GO" id="GO:0034335">
    <property type="term" value="F:DNA negative supercoiling activity"/>
    <property type="evidence" value="ECO:0007669"/>
    <property type="project" value="UniProtKB-ARBA"/>
</dbReference>
<evidence type="ECO:0000256" key="7">
    <source>
        <dbReference type="ARBA" id="ARBA00023235"/>
    </source>
</evidence>
<dbReference type="Gene3D" id="3.30.1360.40">
    <property type="match status" value="1"/>
</dbReference>
<feature type="coiled-coil region" evidence="11">
    <location>
        <begin position="425"/>
        <end position="459"/>
    </location>
</feature>
<dbReference type="EMBL" id="RKRE01000002">
    <property type="protein sequence ID" value="RPF47165.1"/>
    <property type="molecule type" value="Genomic_DNA"/>
</dbReference>
<dbReference type="FunFam" id="2.120.10.90:FF:000005">
    <property type="entry name" value="DNA topoisomerase 4 subunit A"/>
    <property type="match status" value="1"/>
</dbReference>
<keyword evidence="11" id="KW-0175">Coiled coil</keyword>
<dbReference type="InterPro" id="IPR013757">
    <property type="entry name" value="Topo_IIA_A_a_sf"/>
</dbReference>
<dbReference type="InterPro" id="IPR050220">
    <property type="entry name" value="Type_II_DNA_Topoisomerases"/>
</dbReference>
<name>A0A3N5BN22_9THEO</name>
<dbReference type="PANTHER" id="PTHR43493">
    <property type="entry name" value="DNA GYRASE/TOPOISOMERASE SUBUNIT A"/>
    <property type="match status" value="1"/>
</dbReference>
<dbReference type="RefSeq" id="WP_123930080.1">
    <property type="nucleotide sequence ID" value="NZ_RKRE01000002.1"/>
</dbReference>
<dbReference type="GO" id="GO:0009330">
    <property type="term" value="C:DNA topoisomerase type II (double strand cut, ATP-hydrolyzing) complex"/>
    <property type="evidence" value="ECO:0007669"/>
    <property type="project" value="TreeGrafter"/>
</dbReference>
<evidence type="ECO:0000256" key="4">
    <source>
        <dbReference type="ARBA" id="ARBA00022840"/>
    </source>
</evidence>
<keyword evidence="6 9" id="KW-0238">DNA-binding</keyword>
<comment type="similarity">
    <text evidence="2 9">Belongs to the type II topoisomerase GyrA/ParC subunit family.</text>
</comment>
<evidence type="ECO:0000256" key="8">
    <source>
        <dbReference type="ARBA" id="ARBA00063644"/>
    </source>
</evidence>
<dbReference type="Pfam" id="PF03989">
    <property type="entry name" value="DNA_gyraseA_C"/>
    <property type="match status" value="6"/>
</dbReference>
<dbReference type="FunFam" id="3.90.199.10:FF:000001">
    <property type="entry name" value="DNA gyrase subunit A"/>
    <property type="match status" value="1"/>
</dbReference>
<dbReference type="OrthoDB" id="9806486at2"/>
<dbReference type="NCBIfam" id="NF004044">
    <property type="entry name" value="PRK05561.1"/>
    <property type="match status" value="1"/>
</dbReference>
<evidence type="ECO:0000313" key="14">
    <source>
        <dbReference type="Proteomes" id="UP000282654"/>
    </source>
</evidence>
<dbReference type="GO" id="GO:0005524">
    <property type="term" value="F:ATP binding"/>
    <property type="evidence" value="ECO:0007669"/>
    <property type="project" value="UniProtKB-UniRule"/>
</dbReference>
<dbReference type="Gene3D" id="3.90.199.10">
    <property type="entry name" value="Topoisomerase II, domain 5"/>
    <property type="match status" value="1"/>
</dbReference>
<dbReference type="SMART" id="SM00434">
    <property type="entry name" value="TOP4c"/>
    <property type="match status" value="1"/>
</dbReference>
<dbReference type="InterPro" id="IPR006691">
    <property type="entry name" value="GyrA/parC_rep"/>
</dbReference>
<sequence>MPGKVIPIDIGEEMRQSYLDYAMSVIVGRALPDVRDGLKPVHRRILYAMHDIGMTPDKPHRKSAYIVGEVLRRYHPHGDAAVYDALVRLAQDFACRYPLVDGQGNFGSVDGDAPAAMRYTEARLSRLAVEMLRDIGKETVDFVPNYDGTTQEPVVLPARVPNLLINGSAGIAVGMATNIPPHNIGEVIDGVLALIANPEISLEELLQIIPGPDFPTGGIILGREGIRAAYATGRGSIVVRGRATIERQGGKQVIIITEIPFQVNKARLLEKIAELVRERRIDGITDLRDESDRRGMRIVIELRRDIDPHVVLNRLYKHTQLEDTFGVIMLALVNGQPEILPLKEVLRHYLAHQREVVTRRCRFELREARDRLEIVEGLNIALANIDAVVALIKAAPDTDTARRGLMERFNLTERQAQAILDMRLQRLTGLEREKLLEELRELEKKIAYLEEVLADEAKIYGIIRDELIAVKERFSDPRRTEIADAKVIYRPEDLIPDEQVVVTLTHQGYIKRRSEAAYRSQHRGGKGVTGVEPRQEDFVRHLFVAGTHDYFLFFTNRGKAYRLKVYEIPEAGRQARGTALVNLLRIGPEERVTAVVPVKKFAPDRFVFLVTRKGVVKKITLEAFAAVRRDGIIAIDLDAGDELVAAAETDGRSEILLVTRQGMAIRFLETAVRPMGRSAHGVRGMRLREGDEVAGMVAVTGGRELLLVTEKGYGKRTPLTEFRCQSRGGTGIIAAKVSAVSGRVADIEAVGEGDEVMIVSAAGIVIRLKVREIPVLGRTARGVLVMRLAPDDNVATLARVVDEA</sequence>
<evidence type="ECO:0000256" key="2">
    <source>
        <dbReference type="ARBA" id="ARBA00008263"/>
    </source>
</evidence>
<dbReference type="NCBIfam" id="TIGR01063">
    <property type="entry name" value="gyrA"/>
    <property type="match status" value="1"/>
</dbReference>
<dbReference type="GO" id="GO:0003677">
    <property type="term" value="F:DNA binding"/>
    <property type="evidence" value="ECO:0007669"/>
    <property type="project" value="UniProtKB-UniRule"/>
</dbReference>
<feature type="active site" description="O-(5'-phospho-DNA)-tyrosine intermediate" evidence="9 10">
    <location>
        <position position="119"/>
    </location>
</feature>
<comment type="subcellular location">
    <subcellularLocation>
        <location evidence="9">Cytoplasm</location>
    </subcellularLocation>
</comment>
<dbReference type="CDD" id="cd00187">
    <property type="entry name" value="TOP4c"/>
    <property type="match status" value="1"/>
</dbReference>
<dbReference type="SUPFAM" id="SSF101904">
    <property type="entry name" value="GyrA/ParC C-terminal domain-like"/>
    <property type="match status" value="1"/>
</dbReference>
<dbReference type="GO" id="GO:0005694">
    <property type="term" value="C:chromosome"/>
    <property type="evidence" value="ECO:0007669"/>
    <property type="project" value="InterPro"/>
</dbReference>
<keyword evidence="3 9" id="KW-0547">Nucleotide-binding</keyword>
<dbReference type="InterPro" id="IPR002205">
    <property type="entry name" value="Topo_IIA_dom_A"/>
</dbReference>
<comment type="caution">
    <text evidence="13">The sequence shown here is derived from an EMBL/GenBank/DDBJ whole genome shotgun (WGS) entry which is preliminary data.</text>
</comment>
<dbReference type="AlphaFoldDB" id="A0A3N5BN22"/>
<dbReference type="InterPro" id="IPR005743">
    <property type="entry name" value="GyrA"/>
</dbReference>
<evidence type="ECO:0000256" key="6">
    <source>
        <dbReference type="ARBA" id="ARBA00023125"/>
    </source>
</evidence>
<comment type="miscellaneous">
    <text evidence="9">Few gyrases are as efficient as E.coli at forming negative supercoils. Not all organisms have 2 type II topoisomerases; in organisms with a single type II topoisomerase this enzyme also has to decatenate newly replicated chromosomes.</text>
</comment>
<comment type="function">
    <text evidence="9">A type II topoisomerase that negatively supercoils closed circular double-stranded (ds) DNA in an ATP-dependent manner to modulate DNA topology and maintain chromosomes in an underwound state. Negative supercoiling favors strand separation, and DNA replication, transcription, recombination and repair, all of which involve strand separation. Also able to catalyze the interconversion of other topological isomers of dsDNA rings, including catenanes and knotted rings. Type II topoisomerases break and join 2 DNA strands simultaneously in an ATP-dependent manner.</text>
</comment>
<evidence type="ECO:0000256" key="3">
    <source>
        <dbReference type="ARBA" id="ARBA00022741"/>
    </source>
</evidence>
<dbReference type="EC" id="5.6.2.2" evidence="9"/>
<keyword evidence="14" id="KW-1185">Reference proteome</keyword>
<dbReference type="InterPro" id="IPR013758">
    <property type="entry name" value="Topo_IIA_A/C_ab"/>
</dbReference>
<protein>
    <recommendedName>
        <fullName evidence="9">DNA gyrase subunit A</fullName>
        <ecNumber evidence="9">5.6.2.2</ecNumber>
    </recommendedName>
</protein>
<proteinExistence type="inferred from homology"/>
<dbReference type="Proteomes" id="UP000282654">
    <property type="component" value="Unassembled WGS sequence"/>
</dbReference>
<comment type="subunit">
    <text evidence="9">Heterotetramer, composed of two GyrA and two GyrB chains. In the heterotetramer, GyrA contains the active site tyrosine that forms a transient covalent intermediate with DNA, while GyrB binds cofactors and catalyzes ATP hydrolysis.</text>
</comment>
<dbReference type="PROSITE" id="PS52040">
    <property type="entry name" value="TOPO_IIA"/>
    <property type="match status" value="1"/>
</dbReference>
<reference evidence="13 14" key="1">
    <citation type="submission" date="2018-11" db="EMBL/GenBank/DDBJ databases">
        <title>Genomic Encyclopedia of Type Strains, Phase IV (KMG-IV): sequencing the most valuable type-strain genomes for metagenomic binning, comparative biology and taxonomic classification.</title>
        <authorList>
            <person name="Goeker M."/>
        </authorList>
    </citation>
    <scope>NUCLEOTIDE SEQUENCE [LARGE SCALE GENOMIC DNA]</scope>
    <source>
        <strain evidence="13 14">DSM 102936</strain>
    </source>
</reference>
<evidence type="ECO:0000313" key="13">
    <source>
        <dbReference type="EMBL" id="RPF47165.1"/>
    </source>
</evidence>
<dbReference type="NCBIfam" id="NF004043">
    <property type="entry name" value="PRK05560.1"/>
    <property type="match status" value="1"/>
</dbReference>
<gene>
    <name evidence="9" type="primary">gyrA</name>
    <name evidence="13" type="ORF">EDD75_1449</name>
</gene>
<dbReference type="SUPFAM" id="SSF56719">
    <property type="entry name" value="Type II DNA topoisomerase"/>
    <property type="match status" value="1"/>
</dbReference>
<keyword evidence="4 9" id="KW-0067">ATP-binding</keyword>
<evidence type="ECO:0000256" key="11">
    <source>
        <dbReference type="SAM" id="Coils"/>
    </source>
</evidence>
<keyword evidence="5 9" id="KW-0799">Topoisomerase</keyword>
<dbReference type="GO" id="GO:0006261">
    <property type="term" value="P:DNA-templated DNA replication"/>
    <property type="evidence" value="ECO:0007669"/>
    <property type="project" value="UniProtKB-UniRule"/>
</dbReference>
<feature type="domain" description="Topo IIA-type catalytic" evidence="12">
    <location>
        <begin position="31"/>
        <end position="494"/>
    </location>
</feature>
<keyword evidence="9" id="KW-0963">Cytoplasm</keyword>
<comment type="catalytic activity">
    <reaction evidence="1 9 10">
        <text>ATP-dependent breakage, passage and rejoining of double-stranded DNA.</text>
        <dbReference type="EC" id="5.6.2.2"/>
    </reaction>
</comment>
<dbReference type="Gene3D" id="1.10.268.10">
    <property type="entry name" value="Topoisomerase, domain 3"/>
    <property type="match status" value="1"/>
</dbReference>
<accession>A0A3N5BN22</accession>
<dbReference type="GO" id="GO:0006265">
    <property type="term" value="P:DNA topological change"/>
    <property type="evidence" value="ECO:0007669"/>
    <property type="project" value="UniProtKB-UniRule"/>
</dbReference>
<dbReference type="FunFam" id="1.10.268.10:FF:000001">
    <property type="entry name" value="DNA gyrase subunit A"/>
    <property type="match status" value="1"/>
</dbReference>
<dbReference type="HAMAP" id="MF_01897">
    <property type="entry name" value="GyrA"/>
    <property type="match status" value="1"/>
</dbReference>
<dbReference type="InterPro" id="IPR035516">
    <property type="entry name" value="Gyrase/topoIV_suA_C"/>
</dbReference>
<organism evidence="13 14">
    <name type="scientific">Thermodesulfitimonas autotrophica</name>
    <dbReference type="NCBI Taxonomy" id="1894989"/>
    <lineage>
        <taxon>Bacteria</taxon>
        <taxon>Bacillati</taxon>
        <taxon>Bacillota</taxon>
        <taxon>Clostridia</taxon>
        <taxon>Thermoanaerobacterales</taxon>
        <taxon>Thermoanaerobacteraceae</taxon>
        <taxon>Thermodesulfitimonas</taxon>
    </lineage>
</organism>
<dbReference type="InterPro" id="IPR013760">
    <property type="entry name" value="Topo_IIA-like_dom_sf"/>
</dbReference>
<evidence type="ECO:0000256" key="1">
    <source>
        <dbReference type="ARBA" id="ARBA00000185"/>
    </source>
</evidence>
<dbReference type="PANTHER" id="PTHR43493:SF5">
    <property type="entry name" value="DNA GYRASE SUBUNIT A, CHLOROPLASTIC_MITOCHONDRIAL"/>
    <property type="match status" value="1"/>
</dbReference>
<evidence type="ECO:0000259" key="12">
    <source>
        <dbReference type="PROSITE" id="PS52040"/>
    </source>
</evidence>
<evidence type="ECO:0000256" key="5">
    <source>
        <dbReference type="ARBA" id="ARBA00023029"/>
    </source>
</evidence>